<dbReference type="InterPro" id="IPR015424">
    <property type="entry name" value="PyrdxlP-dep_Trfase"/>
</dbReference>
<comment type="caution">
    <text evidence="6">The sequence shown here is derived from an EMBL/GenBank/DDBJ whole genome shotgun (WGS) entry which is preliminary data.</text>
</comment>
<dbReference type="RefSeq" id="WP_209893267.1">
    <property type="nucleotide sequence ID" value="NZ_JAGGMR010000001.1"/>
</dbReference>
<dbReference type="InterPro" id="IPR004838">
    <property type="entry name" value="NHTrfase_class1_PyrdxlP-BS"/>
</dbReference>
<evidence type="ECO:0000313" key="6">
    <source>
        <dbReference type="EMBL" id="MBP2191529.1"/>
    </source>
</evidence>
<dbReference type="Pfam" id="PF00155">
    <property type="entry name" value="Aminotran_1_2"/>
    <property type="match status" value="1"/>
</dbReference>
<dbReference type="InterPro" id="IPR015422">
    <property type="entry name" value="PyrdxlP-dep_Trfase_small"/>
</dbReference>
<keyword evidence="1 4" id="KW-0032">Aminotransferase</keyword>
<dbReference type="InterPro" id="IPR004839">
    <property type="entry name" value="Aminotransferase_I/II_large"/>
</dbReference>
<reference evidence="6 7" key="1">
    <citation type="submission" date="2021-03" db="EMBL/GenBank/DDBJ databases">
        <title>Sequencing the genomes of 1000 actinobacteria strains.</title>
        <authorList>
            <person name="Klenk H.-P."/>
        </authorList>
    </citation>
    <scope>NUCLEOTIDE SEQUENCE [LARGE SCALE GENOMIC DNA]</scope>
    <source>
        <strain evidence="6 7">DSM 45516</strain>
    </source>
</reference>
<dbReference type="EC" id="2.6.1.-" evidence="4"/>
<evidence type="ECO:0000256" key="3">
    <source>
        <dbReference type="ARBA" id="ARBA00022898"/>
    </source>
</evidence>
<keyword evidence="7" id="KW-1185">Reference proteome</keyword>
<protein>
    <recommendedName>
        <fullName evidence="4">Aminotransferase</fullName>
        <ecNumber evidence="4">2.6.1.-</ecNumber>
    </recommendedName>
</protein>
<gene>
    <name evidence="6" type="ORF">BJ987_004430</name>
</gene>
<evidence type="ECO:0000256" key="2">
    <source>
        <dbReference type="ARBA" id="ARBA00022679"/>
    </source>
</evidence>
<dbReference type="Gene3D" id="3.40.640.10">
    <property type="entry name" value="Type I PLP-dependent aspartate aminotransferase-like (Major domain)"/>
    <property type="match status" value="1"/>
</dbReference>
<comment type="cofactor">
    <cofactor evidence="4">
        <name>pyridoxal 5'-phosphate</name>
        <dbReference type="ChEBI" id="CHEBI:597326"/>
    </cofactor>
</comment>
<dbReference type="Gene3D" id="3.90.1150.10">
    <property type="entry name" value="Aspartate Aminotransferase, domain 1"/>
    <property type="match status" value="1"/>
</dbReference>
<accession>A0ABS4QKG1</accession>
<dbReference type="GO" id="GO:0004400">
    <property type="term" value="F:histidinol-phosphate transaminase activity"/>
    <property type="evidence" value="ECO:0007669"/>
    <property type="project" value="UniProtKB-EC"/>
</dbReference>
<dbReference type="PROSITE" id="PS00105">
    <property type="entry name" value="AA_TRANSFER_CLASS_1"/>
    <property type="match status" value="1"/>
</dbReference>
<evidence type="ECO:0000256" key="4">
    <source>
        <dbReference type="RuleBase" id="RU000481"/>
    </source>
</evidence>
<evidence type="ECO:0000256" key="1">
    <source>
        <dbReference type="ARBA" id="ARBA00022576"/>
    </source>
</evidence>
<dbReference type="EMBL" id="JAGGMR010000001">
    <property type="protein sequence ID" value="MBP2191529.1"/>
    <property type="molecule type" value="Genomic_DNA"/>
</dbReference>
<evidence type="ECO:0000259" key="5">
    <source>
        <dbReference type="Pfam" id="PF00155"/>
    </source>
</evidence>
<dbReference type="SUPFAM" id="SSF53383">
    <property type="entry name" value="PLP-dependent transferases"/>
    <property type="match status" value="1"/>
</dbReference>
<proteinExistence type="inferred from homology"/>
<dbReference type="InterPro" id="IPR050106">
    <property type="entry name" value="HistidinolP_aminotransfase"/>
</dbReference>
<dbReference type="PANTHER" id="PTHR43643">
    <property type="entry name" value="HISTIDINOL-PHOSPHATE AMINOTRANSFERASE 2"/>
    <property type="match status" value="1"/>
</dbReference>
<sequence length="344" mass="35504">MRAAATARPAVATAYDLAGNELPYGPLPGVRAAVEAQISALARYPDPFAARLCASIAAAVGVPATMIFAGHGSSDALTTVLRSAARPDATVVYAAPGFTGYDALIAAAGLKSAPVAGGPGGWQPLGAMLSAIRADTAAVIVTTPHNPSGEVVRAAPLAAFLRAVPASTLVVLDEAYLDFDEGYEADGILALIFEFPNFVVTRSFSKAHGLAALRVGYAIGHLKLMRRLRRRLVAYSVGTAGAAAAIASLSHPRELAARVSEVRSARADLVAVGRQHGYSVPDSFGNFIWLPDRRPERLVAAFAAEGIAVQKFPGAGVRITATTVAAVAAVSEALARFAAVRRPE</sequence>
<comment type="similarity">
    <text evidence="4">Belongs to the class-I pyridoxal-phosphate-dependent aminotransferase family.</text>
</comment>
<dbReference type="Proteomes" id="UP001519325">
    <property type="component" value="Unassembled WGS sequence"/>
</dbReference>
<name>A0ABS4QKG1_9NOCA</name>
<keyword evidence="3" id="KW-0663">Pyridoxal phosphate</keyword>
<keyword evidence="2 4" id="KW-0808">Transferase</keyword>
<feature type="domain" description="Aminotransferase class I/classII large" evidence="5">
    <location>
        <begin position="16"/>
        <end position="326"/>
    </location>
</feature>
<dbReference type="PANTHER" id="PTHR43643:SF3">
    <property type="entry name" value="HISTIDINOL-PHOSPHATE AMINOTRANSFERASE"/>
    <property type="match status" value="1"/>
</dbReference>
<dbReference type="InterPro" id="IPR015421">
    <property type="entry name" value="PyrdxlP-dep_Trfase_major"/>
</dbReference>
<organism evidence="6 7">
    <name type="scientific">Nocardia goodfellowii</name>
    <dbReference type="NCBI Taxonomy" id="882446"/>
    <lineage>
        <taxon>Bacteria</taxon>
        <taxon>Bacillati</taxon>
        <taxon>Actinomycetota</taxon>
        <taxon>Actinomycetes</taxon>
        <taxon>Mycobacteriales</taxon>
        <taxon>Nocardiaceae</taxon>
        <taxon>Nocardia</taxon>
    </lineage>
</organism>
<evidence type="ECO:0000313" key="7">
    <source>
        <dbReference type="Proteomes" id="UP001519325"/>
    </source>
</evidence>
<dbReference type="CDD" id="cd00609">
    <property type="entry name" value="AAT_like"/>
    <property type="match status" value="1"/>
</dbReference>